<dbReference type="Gene3D" id="1.20.58.340">
    <property type="entry name" value="Magnesium transport protein CorA, transmembrane region"/>
    <property type="match status" value="2"/>
</dbReference>
<dbReference type="RefSeq" id="WP_039145079.1">
    <property type="nucleotide sequence ID" value="NZ_JOJZ01000024.1"/>
</dbReference>
<evidence type="ECO:0000256" key="2">
    <source>
        <dbReference type="ARBA" id="ARBA00009765"/>
    </source>
</evidence>
<dbReference type="AlphaFoldDB" id="A0A0C1M4A6"/>
<dbReference type="GO" id="GO:0016020">
    <property type="term" value="C:membrane"/>
    <property type="evidence" value="ECO:0007669"/>
    <property type="project" value="UniProtKB-SubCell"/>
</dbReference>
<dbReference type="InterPro" id="IPR047199">
    <property type="entry name" value="CorA-like"/>
</dbReference>
<dbReference type="SUPFAM" id="SSF143865">
    <property type="entry name" value="CorA soluble domain-like"/>
    <property type="match status" value="1"/>
</dbReference>
<evidence type="ECO:0000256" key="1">
    <source>
        <dbReference type="ARBA" id="ARBA00004141"/>
    </source>
</evidence>
<sequence>MIKIEKINDNINWIKTIDCRPADKEILKTEYHLNNEMLYYALDRHERPRVEYYDDEGVLLFIFDVAEPTRFNGDVSAEPIGIITHGNMLFTFTADKTNFVNELISSIVKKASKEEFEAMQPIDVINKTLYQLSVQYFDYINQINSVRTNIQRNLRGKANKSAINHLLNLQTDLVYFLTSLGSNNDMINDFKRRFTMDLTEDQKAAVEDISIELQQGLSMAEMANAATQQVASAYSNLLDSDLNNTIKFLTVFSLILSVPNIVFGFYGENVKLPFMDKPSAWIITIIITIIFIIIVLLFLRANHFFKN</sequence>
<evidence type="ECO:0000256" key="6">
    <source>
        <dbReference type="SAM" id="Phobius"/>
    </source>
</evidence>
<feature type="transmembrane region" description="Helical" evidence="6">
    <location>
        <begin position="279"/>
        <end position="299"/>
    </location>
</feature>
<proteinExistence type="inferred from homology"/>
<dbReference type="InterPro" id="IPR045863">
    <property type="entry name" value="CorA_TM1_TM2"/>
</dbReference>
<evidence type="ECO:0000256" key="5">
    <source>
        <dbReference type="ARBA" id="ARBA00023136"/>
    </source>
</evidence>
<keyword evidence="4 6" id="KW-1133">Transmembrane helix</keyword>
<name>A0A0C1M4A6_9LACO</name>
<dbReference type="OrthoDB" id="9803416at2"/>
<gene>
    <name evidence="7" type="ORF">LfDm3_1270</name>
</gene>
<keyword evidence="5 6" id="KW-0472">Membrane</keyword>
<dbReference type="PATRIC" id="fig|1614.7.peg.1209"/>
<keyword evidence="8" id="KW-1185">Reference proteome</keyword>
<dbReference type="Gene3D" id="3.30.460.20">
    <property type="entry name" value="CorA soluble domain-like"/>
    <property type="match status" value="1"/>
</dbReference>
<protein>
    <submittedName>
        <fullName evidence="7">Magnesium and cobalt transport protein CorA</fullName>
    </submittedName>
</protein>
<evidence type="ECO:0000256" key="4">
    <source>
        <dbReference type="ARBA" id="ARBA00022989"/>
    </source>
</evidence>
<dbReference type="SUPFAM" id="SSF144083">
    <property type="entry name" value="Magnesium transport protein CorA, transmembrane region"/>
    <property type="match status" value="1"/>
</dbReference>
<dbReference type="InterPro" id="IPR002523">
    <property type="entry name" value="MgTranspt_CorA/ZnTranspt_ZntB"/>
</dbReference>
<comment type="caution">
    <text evidence="7">The sequence shown here is derived from an EMBL/GenBank/DDBJ whole genome shotgun (WGS) entry which is preliminary data.</text>
</comment>
<feature type="transmembrane region" description="Helical" evidence="6">
    <location>
        <begin position="248"/>
        <end position="267"/>
    </location>
</feature>
<comment type="similarity">
    <text evidence="2">Belongs to the CorA metal ion transporter (MIT) (TC 1.A.35) family.</text>
</comment>
<reference evidence="7 8" key="1">
    <citation type="submission" date="2014-06" db="EMBL/GenBank/DDBJ databases">
        <title>Functional and comparative genomic analyses of the Drosophila gut microbiota identify candidate symbiosis factors.</title>
        <authorList>
            <person name="Newell P.D."/>
            <person name="Chaston J.M."/>
            <person name="Douglas A.E."/>
        </authorList>
    </citation>
    <scope>NUCLEOTIDE SEQUENCE [LARGE SCALE GENOMIC DNA]</scope>
    <source>
        <strain evidence="7 8">DmCS_002</strain>
    </source>
</reference>
<dbReference type="GeneID" id="74913930"/>
<evidence type="ECO:0000313" key="8">
    <source>
        <dbReference type="Proteomes" id="UP000031397"/>
    </source>
</evidence>
<dbReference type="PANTHER" id="PTHR47891">
    <property type="entry name" value="TRANSPORTER-RELATED"/>
    <property type="match status" value="1"/>
</dbReference>
<dbReference type="InterPro" id="IPR045861">
    <property type="entry name" value="CorA_cytoplasmic_dom"/>
</dbReference>
<evidence type="ECO:0000313" key="7">
    <source>
        <dbReference type="EMBL" id="KID41124.1"/>
    </source>
</evidence>
<organism evidence="7 8">
    <name type="scientific">Fructilactobacillus fructivorans</name>
    <dbReference type="NCBI Taxonomy" id="1614"/>
    <lineage>
        <taxon>Bacteria</taxon>
        <taxon>Bacillati</taxon>
        <taxon>Bacillota</taxon>
        <taxon>Bacilli</taxon>
        <taxon>Lactobacillales</taxon>
        <taxon>Lactobacillaceae</taxon>
        <taxon>Fructilactobacillus</taxon>
    </lineage>
</organism>
<dbReference type="CDD" id="cd12827">
    <property type="entry name" value="EcCorA_ZntB-like_u2"/>
    <property type="match status" value="1"/>
</dbReference>
<dbReference type="EMBL" id="JOJZ01000024">
    <property type="protein sequence ID" value="KID41124.1"/>
    <property type="molecule type" value="Genomic_DNA"/>
</dbReference>
<comment type="subcellular location">
    <subcellularLocation>
        <location evidence="1">Membrane</location>
        <topology evidence="1">Multi-pass membrane protein</topology>
    </subcellularLocation>
</comment>
<dbReference type="GO" id="GO:0046873">
    <property type="term" value="F:metal ion transmembrane transporter activity"/>
    <property type="evidence" value="ECO:0007669"/>
    <property type="project" value="InterPro"/>
</dbReference>
<accession>A0A0C1M4A6</accession>
<dbReference type="Pfam" id="PF01544">
    <property type="entry name" value="CorA"/>
    <property type="match status" value="1"/>
</dbReference>
<evidence type="ECO:0000256" key="3">
    <source>
        <dbReference type="ARBA" id="ARBA00022692"/>
    </source>
</evidence>
<dbReference type="PANTHER" id="PTHR47891:SF1">
    <property type="entry name" value="CORA-MAGNESIUM AND COBALT TRANSPORTER"/>
    <property type="match status" value="1"/>
</dbReference>
<keyword evidence="3 6" id="KW-0812">Transmembrane</keyword>
<dbReference type="Proteomes" id="UP000031397">
    <property type="component" value="Unassembled WGS sequence"/>
</dbReference>